<gene>
    <name evidence="1" type="ORF">KKC1_19250</name>
</gene>
<reference evidence="2" key="1">
    <citation type="journal article" date="2017" name="Appl. Environ. Microbiol.">
        <title>Genomic analysis of Calderihabitans maritimus KKC1, a thermophilic hydrogenogenic carboxydotrophic bacterium isolated from marine sediment.</title>
        <authorList>
            <person name="Omae K."/>
            <person name="Yoneda Y."/>
            <person name="Fukuyama Y."/>
            <person name="Yoshida T."/>
            <person name="Sako Y."/>
        </authorList>
    </citation>
    <scope>NUCLEOTIDE SEQUENCE [LARGE SCALE GENOMIC DNA]</scope>
    <source>
        <strain evidence="2">KKC1</strain>
    </source>
</reference>
<proteinExistence type="predicted"/>
<keyword evidence="2" id="KW-1185">Reference proteome</keyword>
<dbReference type="EMBL" id="BDGJ01000100">
    <property type="protein sequence ID" value="GAW92775.1"/>
    <property type="molecule type" value="Genomic_DNA"/>
</dbReference>
<feature type="non-terminal residue" evidence="1">
    <location>
        <position position="27"/>
    </location>
</feature>
<organism evidence="1 2">
    <name type="scientific">Calderihabitans maritimus</name>
    <dbReference type="NCBI Taxonomy" id="1246530"/>
    <lineage>
        <taxon>Bacteria</taxon>
        <taxon>Bacillati</taxon>
        <taxon>Bacillota</taxon>
        <taxon>Clostridia</taxon>
        <taxon>Neomoorellales</taxon>
        <taxon>Calderihabitantaceae</taxon>
        <taxon>Calderihabitans</taxon>
    </lineage>
</organism>
<evidence type="ECO:0000313" key="1">
    <source>
        <dbReference type="EMBL" id="GAW92775.1"/>
    </source>
</evidence>
<sequence length="27" mass="3163">MRGYPLQAGVIGVFRKQVFNSTRRKRP</sequence>
<accession>A0A1Z5HTX7</accession>
<dbReference type="AlphaFoldDB" id="A0A1Z5HTX7"/>
<dbReference type="Proteomes" id="UP000197032">
    <property type="component" value="Unassembled WGS sequence"/>
</dbReference>
<evidence type="ECO:0000313" key="2">
    <source>
        <dbReference type="Proteomes" id="UP000197032"/>
    </source>
</evidence>
<protein>
    <submittedName>
        <fullName evidence="1">Uncharacterized protein</fullName>
    </submittedName>
</protein>
<name>A0A1Z5HTX7_9FIRM</name>
<comment type="caution">
    <text evidence="1">The sequence shown here is derived from an EMBL/GenBank/DDBJ whole genome shotgun (WGS) entry which is preliminary data.</text>
</comment>